<sequence>MGERKHDVKPGDESGGDWLIVLCICAFYLCFLFICGISLVCMLPLWLSYSLQTVITS</sequence>
<keyword evidence="1" id="KW-0472">Membrane</keyword>
<dbReference type="EMBL" id="JBGMDY010000003">
    <property type="protein sequence ID" value="KAL2340491.1"/>
    <property type="molecule type" value="Genomic_DNA"/>
</dbReference>
<keyword evidence="1" id="KW-0812">Transmembrane</keyword>
<name>A0ABD1MXE4_9FABA</name>
<reference evidence="2 3" key="1">
    <citation type="submission" date="2024-08" db="EMBL/GenBank/DDBJ databases">
        <title>Insights into the chromosomal genome structure of Flemingia macrophylla.</title>
        <authorList>
            <person name="Ding Y."/>
            <person name="Zhao Y."/>
            <person name="Bi W."/>
            <person name="Wu M."/>
            <person name="Zhao G."/>
            <person name="Gong Y."/>
            <person name="Li W."/>
            <person name="Zhang P."/>
        </authorList>
    </citation>
    <scope>NUCLEOTIDE SEQUENCE [LARGE SCALE GENOMIC DNA]</scope>
    <source>
        <strain evidence="2">DYQJB</strain>
        <tissue evidence="2">Leaf</tissue>
    </source>
</reference>
<comment type="caution">
    <text evidence="2">The sequence shown here is derived from an EMBL/GenBank/DDBJ whole genome shotgun (WGS) entry which is preliminary data.</text>
</comment>
<dbReference type="AlphaFoldDB" id="A0ABD1MXE4"/>
<keyword evidence="3" id="KW-1185">Reference proteome</keyword>
<gene>
    <name evidence="2" type="ORF">Fmac_008431</name>
</gene>
<proteinExistence type="predicted"/>
<evidence type="ECO:0000313" key="3">
    <source>
        <dbReference type="Proteomes" id="UP001603857"/>
    </source>
</evidence>
<accession>A0ABD1MXE4</accession>
<protein>
    <recommendedName>
        <fullName evidence="4">ATP synthase F0 subunit 8</fullName>
    </recommendedName>
</protein>
<dbReference type="Proteomes" id="UP001603857">
    <property type="component" value="Unassembled WGS sequence"/>
</dbReference>
<evidence type="ECO:0008006" key="4">
    <source>
        <dbReference type="Google" id="ProtNLM"/>
    </source>
</evidence>
<evidence type="ECO:0000256" key="1">
    <source>
        <dbReference type="SAM" id="Phobius"/>
    </source>
</evidence>
<keyword evidence="1" id="KW-1133">Transmembrane helix</keyword>
<evidence type="ECO:0000313" key="2">
    <source>
        <dbReference type="EMBL" id="KAL2340491.1"/>
    </source>
</evidence>
<organism evidence="2 3">
    <name type="scientific">Flemingia macrophylla</name>
    <dbReference type="NCBI Taxonomy" id="520843"/>
    <lineage>
        <taxon>Eukaryota</taxon>
        <taxon>Viridiplantae</taxon>
        <taxon>Streptophyta</taxon>
        <taxon>Embryophyta</taxon>
        <taxon>Tracheophyta</taxon>
        <taxon>Spermatophyta</taxon>
        <taxon>Magnoliopsida</taxon>
        <taxon>eudicotyledons</taxon>
        <taxon>Gunneridae</taxon>
        <taxon>Pentapetalae</taxon>
        <taxon>rosids</taxon>
        <taxon>fabids</taxon>
        <taxon>Fabales</taxon>
        <taxon>Fabaceae</taxon>
        <taxon>Papilionoideae</taxon>
        <taxon>50 kb inversion clade</taxon>
        <taxon>NPAAA clade</taxon>
        <taxon>indigoferoid/millettioid clade</taxon>
        <taxon>Phaseoleae</taxon>
        <taxon>Flemingia</taxon>
    </lineage>
</organism>
<feature type="transmembrane region" description="Helical" evidence="1">
    <location>
        <begin position="18"/>
        <end position="47"/>
    </location>
</feature>